<dbReference type="OrthoDB" id="2749652at2759"/>
<proteinExistence type="predicted"/>
<evidence type="ECO:0000313" key="1">
    <source>
        <dbReference type="EMBL" id="PIL29003.1"/>
    </source>
</evidence>
<organism evidence="1 2">
    <name type="scientific">Ganoderma sinense ZZ0214-1</name>
    <dbReference type="NCBI Taxonomy" id="1077348"/>
    <lineage>
        <taxon>Eukaryota</taxon>
        <taxon>Fungi</taxon>
        <taxon>Dikarya</taxon>
        <taxon>Basidiomycota</taxon>
        <taxon>Agaricomycotina</taxon>
        <taxon>Agaricomycetes</taxon>
        <taxon>Polyporales</taxon>
        <taxon>Polyporaceae</taxon>
        <taxon>Ganoderma</taxon>
    </lineage>
</organism>
<reference evidence="1 2" key="1">
    <citation type="journal article" date="2015" name="Sci. Rep.">
        <title>Chromosome-level genome map provides insights into diverse defense mechanisms in the medicinal fungus Ganoderma sinense.</title>
        <authorList>
            <person name="Zhu Y."/>
            <person name="Xu J."/>
            <person name="Sun C."/>
            <person name="Zhou S."/>
            <person name="Xu H."/>
            <person name="Nelson D.R."/>
            <person name="Qian J."/>
            <person name="Song J."/>
            <person name="Luo H."/>
            <person name="Xiang L."/>
            <person name="Li Y."/>
            <person name="Xu Z."/>
            <person name="Ji A."/>
            <person name="Wang L."/>
            <person name="Lu S."/>
            <person name="Hayward A."/>
            <person name="Sun W."/>
            <person name="Li X."/>
            <person name="Schwartz D.C."/>
            <person name="Wang Y."/>
            <person name="Chen S."/>
        </authorList>
    </citation>
    <scope>NUCLEOTIDE SEQUENCE [LARGE SCALE GENOMIC DNA]</scope>
    <source>
        <strain evidence="1 2">ZZ0214-1</strain>
    </source>
</reference>
<comment type="caution">
    <text evidence="1">The sequence shown here is derived from an EMBL/GenBank/DDBJ whole genome shotgun (WGS) entry which is preliminary data.</text>
</comment>
<dbReference type="EMBL" id="AYKW01000023">
    <property type="protein sequence ID" value="PIL29003.1"/>
    <property type="molecule type" value="Genomic_DNA"/>
</dbReference>
<gene>
    <name evidence="1" type="ORF">GSI_09050</name>
</gene>
<dbReference type="Proteomes" id="UP000230002">
    <property type="component" value="Unassembled WGS sequence"/>
</dbReference>
<dbReference type="AlphaFoldDB" id="A0A2G8S5E9"/>
<sequence>MYHRTFRMPQLSEKARALYVVAYGAERYERYSDTHTTPHGASPPYFDDRAHTYTPPEFYHRPEHDVESIYWSMVSALLHVRPTAVEAEPEAPKVFMEAWEDLLKHRIPDPDEGYCDPRANFLSKKPAEWSKLLLGDLKSLGPLLEDISRQVRPEYALCGDGLLPDHLHEAVQRLILQYLVDYNDTPIPLDPNRLRPIPKLQRSIVA</sequence>
<evidence type="ECO:0000313" key="2">
    <source>
        <dbReference type="Proteomes" id="UP000230002"/>
    </source>
</evidence>
<name>A0A2G8S5E9_9APHY</name>
<accession>A0A2G8S5E9</accession>
<protein>
    <submittedName>
        <fullName evidence="1">Uncharacterized protein</fullName>
    </submittedName>
</protein>
<dbReference type="STRING" id="1077348.A0A2G8S5E9"/>
<keyword evidence="2" id="KW-1185">Reference proteome</keyword>